<dbReference type="GO" id="GO:0004853">
    <property type="term" value="F:uroporphyrinogen decarboxylase activity"/>
    <property type="evidence" value="ECO:0007669"/>
    <property type="project" value="UniProtKB-UniRule"/>
</dbReference>
<evidence type="ECO:0000259" key="10">
    <source>
        <dbReference type="PROSITE" id="PS00906"/>
    </source>
</evidence>
<reference evidence="12 13" key="1">
    <citation type="journal article" date="2010" name="J. Bacteriol.">
        <title>Complete genome sequence of the thermophilic, obligately chemolithoautotrophic hydrogen-oxidizing bacterium Hydrogenobacter thermophilus TK-6.</title>
        <authorList>
            <person name="Arai H."/>
            <person name="Kanbe H."/>
            <person name="Ishii M."/>
            <person name="Igarashi Y."/>
        </authorList>
    </citation>
    <scope>NUCLEOTIDE SEQUENCE [LARGE SCALE GENOMIC DNA]</scope>
    <source>
        <strain evidence="13">DSM 6534 / IAM 12695 / TK-6 [Tokyo]</strain>
    </source>
</reference>
<evidence type="ECO:0000256" key="3">
    <source>
        <dbReference type="ARBA" id="ARBA00012288"/>
    </source>
</evidence>
<dbReference type="OrthoDB" id="9806656at2"/>
<dbReference type="HAMAP" id="MF_00218">
    <property type="entry name" value="URO_D"/>
    <property type="match status" value="1"/>
</dbReference>
<dbReference type="KEGG" id="hte:Hydth_0775"/>
<dbReference type="SUPFAM" id="SSF51726">
    <property type="entry name" value="UROD/MetE-like"/>
    <property type="match status" value="1"/>
</dbReference>
<dbReference type="EC" id="4.1.1.37" evidence="3 7"/>
<evidence type="ECO:0000256" key="8">
    <source>
        <dbReference type="RuleBase" id="RU000554"/>
    </source>
</evidence>
<dbReference type="InterPro" id="IPR000257">
    <property type="entry name" value="Uroporphyrinogen_deCOase"/>
</dbReference>
<dbReference type="GO" id="GO:0006782">
    <property type="term" value="P:protoporphyrinogen IX biosynthetic process"/>
    <property type="evidence" value="ECO:0007669"/>
    <property type="project" value="UniProtKB-UniRule"/>
</dbReference>
<dbReference type="PROSITE" id="PS00907">
    <property type="entry name" value="UROD_2"/>
    <property type="match status" value="1"/>
</dbReference>
<dbReference type="GO" id="GO:0005829">
    <property type="term" value="C:cytosol"/>
    <property type="evidence" value="ECO:0007669"/>
    <property type="project" value="TreeGrafter"/>
</dbReference>
<comment type="caution">
    <text evidence="7">Lacks conserved residue(s) required for the propagation of feature annotation.</text>
</comment>
<dbReference type="CDD" id="cd00717">
    <property type="entry name" value="URO-D"/>
    <property type="match status" value="1"/>
</dbReference>
<dbReference type="Gene3D" id="3.20.20.210">
    <property type="match status" value="1"/>
</dbReference>
<accession>D3DHD2</accession>
<dbReference type="InterPro" id="IPR006361">
    <property type="entry name" value="Uroporphyrinogen_deCO2ase_HemE"/>
</dbReference>
<evidence type="ECO:0000256" key="6">
    <source>
        <dbReference type="ARBA" id="ARBA00023244"/>
    </source>
</evidence>
<dbReference type="eggNOG" id="COG0407">
    <property type="taxonomic scope" value="Bacteria"/>
</dbReference>
<keyword evidence="5 7" id="KW-0456">Lyase</keyword>
<evidence type="ECO:0000256" key="5">
    <source>
        <dbReference type="ARBA" id="ARBA00023239"/>
    </source>
</evidence>
<evidence type="ECO:0000256" key="2">
    <source>
        <dbReference type="ARBA" id="ARBA00009935"/>
    </source>
</evidence>
<dbReference type="KEGG" id="hth:HTH_0774"/>
<evidence type="ECO:0000256" key="7">
    <source>
        <dbReference type="HAMAP-Rule" id="MF_00218"/>
    </source>
</evidence>
<evidence type="ECO:0000313" key="12">
    <source>
        <dbReference type="EMBL" id="BAI69234.1"/>
    </source>
</evidence>
<feature type="binding site" evidence="7">
    <location>
        <position position="199"/>
    </location>
    <ligand>
        <name>substrate</name>
    </ligand>
</feature>
<dbReference type="InterPro" id="IPR038071">
    <property type="entry name" value="UROD/MetE-like_sf"/>
</dbReference>
<dbReference type="PANTHER" id="PTHR21091">
    <property type="entry name" value="METHYLTETRAHYDROFOLATE:HOMOCYSTEINE METHYLTRANSFERASE RELATED"/>
    <property type="match status" value="1"/>
</dbReference>
<dbReference type="STRING" id="608538.HTH_0774"/>
<feature type="binding site" evidence="7">
    <location>
        <position position="74"/>
    </location>
    <ligand>
        <name>substrate</name>
    </ligand>
</feature>
<keyword evidence="4 7" id="KW-0210">Decarboxylase</keyword>
<feature type="binding site" evidence="7">
    <location>
        <position position="312"/>
    </location>
    <ligand>
        <name>substrate</name>
    </ligand>
</feature>
<comment type="subcellular location">
    <subcellularLocation>
        <location evidence="7">Cytoplasm</location>
    </subcellularLocation>
</comment>
<dbReference type="UniPathway" id="UPA00251">
    <property type="reaction ID" value="UER00321"/>
</dbReference>
<organism evidence="12 13">
    <name type="scientific">Hydrogenobacter thermophilus (strain DSM 6534 / IAM 12695 / TK-6)</name>
    <dbReference type="NCBI Taxonomy" id="608538"/>
    <lineage>
        <taxon>Bacteria</taxon>
        <taxon>Pseudomonadati</taxon>
        <taxon>Aquificota</taxon>
        <taxon>Aquificia</taxon>
        <taxon>Aquificales</taxon>
        <taxon>Aquificaceae</taxon>
        <taxon>Hydrogenobacter</taxon>
    </lineage>
</organism>
<protein>
    <recommendedName>
        <fullName evidence="3 7">Uroporphyrinogen decarboxylase</fullName>
        <shortName evidence="7">UPD</shortName>
        <shortName evidence="7">URO-D</shortName>
        <ecNumber evidence="3 7">4.1.1.37</ecNumber>
    </recommendedName>
</protein>
<proteinExistence type="inferred from homology"/>
<feature type="binding site" evidence="7">
    <location>
        <begin position="24"/>
        <end position="28"/>
    </location>
    <ligand>
        <name>substrate</name>
    </ligand>
</feature>
<evidence type="ECO:0000256" key="1">
    <source>
        <dbReference type="ARBA" id="ARBA00004804"/>
    </source>
</evidence>
<dbReference type="PROSITE" id="PS00906">
    <property type="entry name" value="UROD_1"/>
    <property type="match status" value="1"/>
</dbReference>
<dbReference type="PANTHER" id="PTHR21091:SF169">
    <property type="entry name" value="UROPORPHYRINOGEN DECARBOXYLASE"/>
    <property type="match status" value="1"/>
</dbReference>
<name>D3DHD2_HYDTT</name>
<dbReference type="Proteomes" id="UP000002574">
    <property type="component" value="Chromosome"/>
</dbReference>
<feature type="domain" description="Uroporphyrinogen decarboxylase (URO-D)" evidence="10">
    <location>
        <begin position="19"/>
        <end position="28"/>
    </location>
</feature>
<feature type="binding site" evidence="7">
    <location>
        <position position="145"/>
    </location>
    <ligand>
        <name>substrate</name>
    </ligand>
</feature>
<dbReference type="Pfam" id="PF01208">
    <property type="entry name" value="URO-D"/>
    <property type="match status" value="1"/>
</dbReference>
<sequence>MKDSLLLRSIRGEKIERFPVWLMRQAGRYMKEYRELREKERDFLSFCKNVELAVKVSLLPLELLDVDAVIIFSDILIPLEPMGVCIEFKEGEGPVISWDRDVKALKRISYKDTDFVNEVIKGVKEAQKDVPVIGFCGGPFTLLSYLIEGRGGKDMKDTKIFMWKQEDYHALMSLLVDNLIEYLKGQILAGADLVQIFDSWAMYLPYEDYRDYAETYLKKLLEGIKREFNVPIIYFYRGSGSFLEAIKDLPVDVISVDWTVDMLGGMRSVHRAFQGNLDPHVLYADEETIFKKTLELLRCVPRKTKYIFNLGHGLMPDMEFNKVKFLVNAVKSFYIA</sequence>
<comment type="catalytic activity">
    <reaction evidence="7 8">
        <text>uroporphyrinogen III + 4 H(+) = coproporphyrinogen III + 4 CO2</text>
        <dbReference type="Rhea" id="RHEA:19865"/>
        <dbReference type="ChEBI" id="CHEBI:15378"/>
        <dbReference type="ChEBI" id="CHEBI:16526"/>
        <dbReference type="ChEBI" id="CHEBI:57308"/>
        <dbReference type="ChEBI" id="CHEBI:57309"/>
        <dbReference type="EC" id="4.1.1.37"/>
    </reaction>
</comment>
<evidence type="ECO:0000313" key="13">
    <source>
        <dbReference type="Proteomes" id="UP000002574"/>
    </source>
</evidence>
<feature type="domain" description="Uroporphyrinogen decarboxylase (URO-D)" evidence="11">
    <location>
        <begin position="133"/>
        <end position="149"/>
    </location>
</feature>
<evidence type="ECO:0000256" key="4">
    <source>
        <dbReference type="ARBA" id="ARBA00022793"/>
    </source>
</evidence>
<evidence type="ECO:0000256" key="9">
    <source>
        <dbReference type="RuleBase" id="RU004169"/>
    </source>
</evidence>
<keyword evidence="7" id="KW-0963">Cytoplasm</keyword>
<evidence type="ECO:0000259" key="11">
    <source>
        <dbReference type="PROSITE" id="PS00907"/>
    </source>
</evidence>
<dbReference type="NCBIfam" id="TIGR01464">
    <property type="entry name" value="hemE"/>
    <property type="match status" value="1"/>
</dbReference>
<comment type="subunit">
    <text evidence="7">Homodimer.</text>
</comment>
<dbReference type="AlphaFoldDB" id="D3DHD2"/>
<keyword evidence="6 7" id="KW-0627">Porphyrin biosynthesis</keyword>
<dbReference type="PATRIC" id="fig|608538.5.peg.786"/>
<comment type="similarity">
    <text evidence="2 7 9">Belongs to the uroporphyrinogen decarboxylase family.</text>
</comment>
<comment type="function">
    <text evidence="7">Catalyzes the decarboxylation of four acetate groups of uroporphyrinogen-III to yield coproporphyrinogen-III.</text>
</comment>
<keyword evidence="13" id="KW-1185">Reference proteome</keyword>
<comment type="pathway">
    <text evidence="1 7 8">Porphyrin-containing compound metabolism; protoporphyrin-IX biosynthesis; coproporphyrinogen-III from 5-aminolevulinate: step 4/4.</text>
</comment>
<dbReference type="RefSeq" id="WP_012963415.1">
    <property type="nucleotide sequence ID" value="NC_013799.1"/>
</dbReference>
<gene>
    <name evidence="7 12" type="primary">hemE</name>
    <name evidence="12" type="ordered locus">HTH_0774</name>
</gene>
<dbReference type="EMBL" id="AP011112">
    <property type="protein sequence ID" value="BAI69234.1"/>
    <property type="molecule type" value="Genomic_DNA"/>
</dbReference>
<feature type="site" description="Transition state stabilizer" evidence="7">
    <location>
        <position position="74"/>
    </location>
</feature>